<dbReference type="GeneID" id="64600632"/>
<organism evidence="2 3">
    <name type="scientific">Suillus plorans</name>
    <dbReference type="NCBI Taxonomy" id="116603"/>
    <lineage>
        <taxon>Eukaryota</taxon>
        <taxon>Fungi</taxon>
        <taxon>Dikarya</taxon>
        <taxon>Basidiomycota</taxon>
        <taxon>Agaricomycotina</taxon>
        <taxon>Agaricomycetes</taxon>
        <taxon>Agaricomycetidae</taxon>
        <taxon>Boletales</taxon>
        <taxon>Suillineae</taxon>
        <taxon>Suillaceae</taxon>
        <taxon>Suillus</taxon>
    </lineage>
</organism>
<dbReference type="OrthoDB" id="2683482at2759"/>
<feature type="compositionally biased region" description="Basic residues" evidence="1">
    <location>
        <begin position="165"/>
        <end position="179"/>
    </location>
</feature>
<feature type="region of interest" description="Disordered" evidence="1">
    <location>
        <begin position="95"/>
        <end position="123"/>
    </location>
</feature>
<evidence type="ECO:0000313" key="3">
    <source>
        <dbReference type="Proteomes" id="UP000719766"/>
    </source>
</evidence>
<sequence>MPHGGGQHAAPLGSYEHRAVVPAHNARHQHYHAEHYWYDTKRQLQQEQPYESIPRPEHNQQSGVQLPHIRQVLEACGQPQPNDSNKFIYGPTRANEAACDPRPLPAHSQQQPLPATAPQPQKRGHEEFHGNLLLEDDDSVKKIRKTENDTPLTQTGSEAHDSKGSKRKATAAKRKAKAKTKIEGEQAMAHLQEQSHWSDEDTKLLLETLLGGDSEFYEGLTGNAKHIFKKSITGNGGGDPDVEVLDEKIENARTAGKDIGNLSGATLKKWYDEGWYALFNNRLGEHPGLVREEDFHSGMISDAINISSDEGSGGESNDSDTERKSKPKAGQPARKSVLSAGDKKVKPTTQKGVPAPRHKCKASQTGLGNEAAEFFASNVKFLKATADSDIARLKLLEKREL</sequence>
<feature type="region of interest" description="Disordered" evidence="1">
    <location>
        <begin position="304"/>
        <end position="364"/>
    </location>
</feature>
<evidence type="ECO:0000256" key="1">
    <source>
        <dbReference type="SAM" id="MobiDB-lite"/>
    </source>
</evidence>
<dbReference type="Proteomes" id="UP000719766">
    <property type="component" value="Unassembled WGS sequence"/>
</dbReference>
<accession>A0A9P7ALX8</accession>
<feature type="region of interest" description="Disordered" evidence="1">
    <location>
        <begin position="43"/>
        <end position="62"/>
    </location>
</feature>
<name>A0A9P7ALX8_9AGAM</name>
<comment type="caution">
    <text evidence="2">The sequence shown here is derived from an EMBL/GenBank/DDBJ whole genome shotgun (WGS) entry which is preliminary data.</text>
</comment>
<reference evidence="2" key="1">
    <citation type="journal article" date="2020" name="New Phytol.">
        <title>Comparative genomics reveals dynamic genome evolution in host specialist ectomycorrhizal fungi.</title>
        <authorList>
            <person name="Lofgren L.A."/>
            <person name="Nguyen N.H."/>
            <person name="Vilgalys R."/>
            <person name="Ruytinx J."/>
            <person name="Liao H.L."/>
            <person name="Branco S."/>
            <person name="Kuo A."/>
            <person name="LaButti K."/>
            <person name="Lipzen A."/>
            <person name="Andreopoulos W."/>
            <person name="Pangilinan J."/>
            <person name="Riley R."/>
            <person name="Hundley H."/>
            <person name="Na H."/>
            <person name="Barry K."/>
            <person name="Grigoriev I.V."/>
            <person name="Stajich J.E."/>
            <person name="Kennedy P.G."/>
        </authorList>
    </citation>
    <scope>NUCLEOTIDE SEQUENCE</scope>
    <source>
        <strain evidence="2">S12</strain>
    </source>
</reference>
<feature type="compositionally biased region" description="Low complexity" evidence="1">
    <location>
        <begin position="109"/>
        <end position="121"/>
    </location>
</feature>
<dbReference type="RefSeq" id="XP_041158665.1">
    <property type="nucleotide sequence ID" value="XM_041306868.1"/>
</dbReference>
<feature type="region of interest" description="Disordered" evidence="1">
    <location>
        <begin position="146"/>
        <end position="182"/>
    </location>
</feature>
<proteinExistence type="predicted"/>
<protein>
    <submittedName>
        <fullName evidence="2">Uncharacterized protein</fullName>
    </submittedName>
</protein>
<evidence type="ECO:0000313" key="2">
    <source>
        <dbReference type="EMBL" id="KAG1791927.1"/>
    </source>
</evidence>
<dbReference type="EMBL" id="JABBWE010000040">
    <property type="protein sequence ID" value="KAG1791927.1"/>
    <property type="molecule type" value="Genomic_DNA"/>
</dbReference>
<dbReference type="AlphaFoldDB" id="A0A9P7ALX8"/>
<gene>
    <name evidence="2" type="ORF">HD556DRAFT_1444995</name>
</gene>
<keyword evidence="3" id="KW-1185">Reference proteome</keyword>